<evidence type="ECO:0000256" key="4">
    <source>
        <dbReference type="ARBA" id="ARBA00023002"/>
    </source>
</evidence>
<dbReference type="Pfam" id="PF08240">
    <property type="entry name" value="ADH_N"/>
    <property type="match status" value="1"/>
</dbReference>
<dbReference type="InterPro" id="IPR013154">
    <property type="entry name" value="ADH-like_N"/>
</dbReference>
<accession>A0A1E4TD51</accession>
<organism evidence="8 9">
    <name type="scientific">Tortispora caseinolytica NRRL Y-17796</name>
    <dbReference type="NCBI Taxonomy" id="767744"/>
    <lineage>
        <taxon>Eukaryota</taxon>
        <taxon>Fungi</taxon>
        <taxon>Dikarya</taxon>
        <taxon>Ascomycota</taxon>
        <taxon>Saccharomycotina</taxon>
        <taxon>Trigonopsidomycetes</taxon>
        <taxon>Trigonopsidales</taxon>
        <taxon>Trigonopsidaceae</taxon>
        <taxon>Tortispora</taxon>
    </lineage>
</organism>
<dbReference type="InterPro" id="IPR011032">
    <property type="entry name" value="GroES-like_sf"/>
</dbReference>
<evidence type="ECO:0000313" key="9">
    <source>
        <dbReference type="Proteomes" id="UP000095023"/>
    </source>
</evidence>
<evidence type="ECO:0000259" key="7">
    <source>
        <dbReference type="Pfam" id="PF08240"/>
    </source>
</evidence>
<evidence type="ECO:0000256" key="3">
    <source>
        <dbReference type="ARBA" id="ARBA00022833"/>
    </source>
</evidence>
<dbReference type="CDD" id="cd08284">
    <property type="entry name" value="FDH_like_2"/>
    <property type="match status" value="1"/>
</dbReference>
<dbReference type="AlphaFoldDB" id="A0A1E4TD51"/>
<gene>
    <name evidence="8" type="ORF">CANCADRAFT_32873</name>
</gene>
<evidence type="ECO:0008006" key="10">
    <source>
        <dbReference type="Google" id="ProtNLM"/>
    </source>
</evidence>
<dbReference type="PANTHER" id="PTHR42813:SF2">
    <property type="entry name" value="DEHYDROGENASE, ZINC-CONTAINING, PUTATIVE (AFU_ORTHOLOGUE AFUA_2G02810)-RELATED"/>
    <property type="match status" value="1"/>
</dbReference>
<dbReference type="SUPFAM" id="SSF51735">
    <property type="entry name" value="NAD(P)-binding Rossmann-fold domains"/>
    <property type="match status" value="1"/>
</dbReference>
<dbReference type="GO" id="GO:0016491">
    <property type="term" value="F:oxidoreductase activity"/>
    <property type="evidence" value="ECO:0007669"/>
    <property type="project" value="UniProtKB-KW"/>
</dbReference>
<dbReference type="Pfam" id="PF00107">
    <property type="entry name" value="ADH_zinc_N"/>
    <property type="match status" value="1"/>
</dbReference>
<comment type="cofactor">
    <cofactor evidence="1 5">
        <name>Zn(2+)</name>
        <dbReference type="ChEBI" id="CHEBI:29105"/>
    </cofactor>
</comment>
<dbReference type="InterPro" id="IPR036291">
    <property type="entry name" value="NAD(P)-bd_dom_sf"/>
</dbReference>
<comment type="similarity">
    <text evidence="5">Belongs to the zinc-containing alcohol dehydrogenase family.</text>
</comment>
<feature type="domain" description="Alcohol dehydrogenase-like N-terminal" evidence="7">
    <location>
        <begin position="25"/>
        <end position="135"/>
    </location>
</feature>
<keyword evidence="2 5" id="KW-0479">Metal-binding</keyword>
<dbReference type="EMBL" id="KV453843">
    <property type="protein sequence ID" value="ODV89696.1"/>
    <property type="molecule type" value="Genomic_DNA"/>
</dbReference>
<dbReference type="Gene3D" id="3.90.180.10">
    <property type="entry name" value="Medium-chain alcohol dehydrogenases, catalytic domain"/>
    <property type="match status" value="1"/>
</dbReference>
<dbReference type="Gene3D" id="3.40.50.720">
    <property type="entry name" value="NAD(P)-binding Rossmann-like Domain"/>
    <property type="match status" value="1"/>
</dbReference>
<proteinExistence type="inferred from homology"/>
<feature type="domain" description="Alcohol dehydrogenase-like C-terminal" evidence="6">
    <location>
        <begin position="182"/>
        <end position="310"/>
    </location>
</feature>
<dbReference type="SUPFAM" id="SSF50129">
    <property type="entry name" value="GroES-like"/>
    <property type="match status" value="1"/>
</dbReference>
<dbReference type="OrthoDB" id="3941538at2759"/>
<dbReference type="GO" id="GO:0008270">
    <property type="term" value="F:zinc ion binding"/>
    <property type="evidence" value="ECO:0007669"/>
    <property type="project" value="InterPro"/>
</dbReference>
<sequence length="348" mass="38298">MKAVVFNGPYDIEVVDRPKPTLQNDTDAIVKVDLTALCGSELHVYRGHQKSDTGFIMGHEFIGTVEEVGSKVTSFKPGDRIVSPFTCSCMQCFYCKHGATSRCEHSLLFGTVALDGAQAEYVRVPWADGTLFPMPNSDAPAEAMVLMADIFPTGYFAALNVLKDLSDEERKSSVNVVVGCGPVGLCTVVAAKTMADTIYAVDTVDDRLEQAQRLGAIPLDLKKGREYVIDTIKSVTEGRGADNVMEIVGVADAVKLAFDLLRPWGKISSIGVNSDPFPFTAWDTYCKNLTIQFGRCPVRHLFPEALKLLNEKANDLLFLTDHIMPLEDAKEGYKLFDERKVQKVIFKV</sequence>
<protein>
    <recommendedName>
        <fullName evidence="10">Enoyl reductase (ER) domain-containing protein</fullName>
    </recommendedName>
</protein>
<name>A0A1E4TD51_9ASCO</name>
<dbReference type="InterPro" id="IPR013149">
    <property type="entry name" value="ADH-like_C"/>
</dbReference>
<reference evidence="9" key="1">
    <citation type="submission" date="2016-02" db="EMBL/GenBank/DDBJ databases">
        <title>Comparative genomics of biotechnologically important yeasts.</title>
        <authorList>
            <consortium name="DOE Joint Genome Institute"/>
            <person name="Riley R."/>
            <person name="Haridas S."/>
            <person name="Wolfe K.H."/>
            <person name="Lopes M.R."/>
            <person name="Hittinger C.T."/>
            <person name="Goker M."/>
            <person name="Salamov A."/>
            <person name="Wisecaver J."/>
            <person name="Long T.M."/>
            <person name="Aerts A.L."/>
            <person name="Barry K."/>
            <person name="Choi C."/>
            <person name="Clum A."/>
            <person name="Coughlan A.Y."/>
            <person name="Deshpande S."/>
            <person name="Douglass A.P."/>
            <person name="Hanson S.J."/>
            <person name="Klenk H.-P."/>
            <person name="Labutti K."/>
            <person name="Lapidus A."/>
            <person name="Lindquist E."/>
            <person name="Lipzen A."/>
            <person name="Meier-Kolthoff J.P."/>
            <person name="Ohm R.A."/>
            <person name="Otillar R.P."/>
            <person name="Pangilinan J."/>
            <person name="Peng Y."/>
            <person name="Rokas A."/>
            <person name="Rosa C.A."/>
            <person name="Scheuner C."/>
            <person name="Sibirny A.A."/>
            <person name="Slot J.C."/>
            <person name="Stielow J.B."/>
            <person name="Sun H."/>
            <person name="Kurtzman C.P."/>
            <person name="Blackwell M."/>
            <person name="Jeffries T.W."/>
            <person name="Grigoriev I.V."/>
        </authorList>
    </citation>
    <scope>NUCLEOTIDE SEQUENCE [LARGE SCALE GENOMIC DNA]</scope>
    <source>
        <strain evidence="9">NRRL Y-17796</strain>
    </source>
</reference>
<evidence type="ECO:0000313" key="8">
    <source>
        <dbReference type="EMBL" id="ODV89696.1"/>
    </source>
</evidence>
<evidence type="ECO:0000256" key="5">
    <source>
        <dbReference type="RuleBase" id="RU361277"/>
    </source>
</evidence>
<evidence type="ECO:0000256" key="1">
    <source>
        <dbReference type="ARBA" id="ARBA00001947"/>
    </source>
</evidence>
<keyword evidence="9" id="KW-1185">Reference proteome</keyword>
<keyword evidence="3 5" id="KW-0862">Zinc</keyword>
<keyword evidence="4" id="KW-0560">Oxidoreductase</keyword>
<evidence type="ECO:0000256" key="2">
    <source>
        <dbReference type="ARBA" id="ARBA00022723"/>
    </source>
</evidence>
<dbReference type="InterPro" id="IPR002328">
    <property type="entry name" value="ADH_Zn_CS"/>
</dbReference>
<dbReference type="PROSITE" id="PS00059">
    <property type="entry name" value="ADH_ZINC"/>
    <property type="match status" value="1"/>
</dbReference>
<evidence type="ECO:0000259" key="6">
    <source>
        <dbReference type="Pfam" id="PF00107"/>
    </source>
</evidence>
<dbReference type="PANTHER" id="PTHR42813">
    <property type="entry name" value="ZINC-TYPE ALCOHOL DEHYDROGENASE-LIKE"/>
    <property type="match status" value="1"/>
</dbReference>
<dbReference type="Proteomes" id="UP000095023">
    <property type="component" value="Unassembled WGS sequence"/>
</dbReference>